<dbReference type="Proteomes" id="UP000054270">
    <property type="component" value="Unassembled WGS sequence"/>
</dbReference>
<dbReference type="InterPro" id="IPR041078">
    <property type="entry name" value="Plavaka"/>
</dbReference>
<dbReference type="OrthoDB" id="3199698at2759"/>
<reference evidence="3" key="1">
    <citation type="submission" date="2014-04" db="EMBL/GenBank/DDBJ databases">
        <title>Evolutionary Origins and Diversification of the Mycorrhizal Mutualists.</title>
        <authorList>
            <consortium name="DOE Joint Genome Institute"/>
            <consortium name="Mycorrhizal Genomics Consortium"/>
            <person name="Kohler A."/>
            <person name="Kuo A."/>
            <person name="Nagy L.G."/>
            <person name="Floudas D."/>
            <person name="Copeland A."/>
            <person name="Barry K.W."/>
            <person name="Cichocki N."/>
            <person name="Veneault-Fourrey C."/>
            <person name="LaButti K."/>
            <person name="Lindquist E.A."/>
            <person name="Lipzen A."/>
            <person name="Lundell T."/>
            <person name="Morin E."/>
            <person name="Murat C."/>
            <person name="Riley R."/>
            <person name="Ohm R."/>
            <person name="Sun H."/>
            <person name="Tunlid A."/>
            <person name="Henrissat B."/>
            <person name="Grigoriev I.V."/>
            <person name="Hibbett D.S."/>
            <person name="Martin F."/>
        </authorList>
    </citation>
    <scope>NUCLEOTIDE SEQUENCE [LARGE SCALE GENOMIC DNA]</scope>
    <source>
        <strain evidence="3">FD-334 SS-4</strain>
    </source>
</reference>
<proteinExistence type="predicted"/>
<keyword evidence="3" id="KW-1185">Reference proteome</keyword>
<dbReference type="STRING" id="945553.A0A0D2NLE1"/>
<accession>A0A0D2NLE1</accession>
<dbReference type="AlphaFoldDB" id="A0A0D2NLE1"/>
<feature type="region of interest" description="Disordered" evidence="1">
    <location>
        <begin position="1"/>
        <end position="62"/>
    </location>
</feature>
<organism evidence="2 3">
    <name type="scientific">Hypholoma sublateritium (strain FD-334 SS-4)</name>
    <dbReference type="NCBI Taxonomy" id="945553"/>
    <lineage>
        <taxon>Eukaryota</taxon>
        <taxon>Fungi</taxon>
        <taxon>Dikarya</taxon>
        <taxon>Basidiomycota</taxon>
        <taxon>Agaricomycotina</taxon>
        <taxon>Agaricomycetes</taxon>
        <taxon>Agaricomycetidae</taxon>
        <taxon>Agaricales</taxon>
        <taxon>Agaricineae</taxon>
        <taxon>Strophariaceae</taxon>
        <taxon>Hypholoma</taxon>
    </lineage>
</organism>
<gene>
    <name evidence="2" type="ORF">HYPSUDRAFT_69092</name>
</gene>
<name>A0A0D2NLE1_HYPSF</name>
<dbReference type="OMA" id="EERWISF"/>
<dbReference type="Pfam" id="PF18759">
    <property type="entry name" value="Plavaka"/>
    <property type="match status" value="1"/>
</dbReference>
<evidence type="ECO:0000256" key="1">
    <source>
        <dbReference type="SAM" id="MobiDB-lite"/>
    </source>
</evidence>
<protein>
    <submittedName>
        <fullName evidence="2">Uncharacterized protein</fullName>
    </submittedName>
</protein>
<evidence type="ECO:0000313" key="3">
    <source>
        <dbReference type="Proteomes" id="UP000054270"/>
    </source>
</evidence>
<dbReference type="EMBL" id="KN817575">
    <property type="protein sequence ID" value="KJA19664.1"/>
    <property type="molecule type" value="Genomic_DNA"/>
</dbReference>
<evidence type="ECO:0000313" key="2">
    <source>
        <dbReference type="EMBL" id="KJA19664.1"/>
    </source>
</evidence>
<sequence>MQFGTFRHGPGSDGDDTNAPGVGEGHKTTFHPLINGLPCDSEGQFLPENVPPPPPEAPMTGFFPFSDHSSFELANFLFHREQMSGGNINDLLQIWASSLPDDQDPPFTGKQDMYETVDQIKDSDIPWESFDVCFNGDIAEGDTTAWKHSKYELSNPYYAKEMDFAPKEVCNEKDSCCYQDFMSGNWAWRQVNHGSAFCPVILGSDKTTISVATGQIEYYPVYISNGLVYNCVHHVHHNALMLLGFLSIPKTESAHQNTNEFRKFQRSLFHGSLNQILQPLKQYMEAPEITIYGLGPYIADYPEQVLLACIVQGWCPRCDAHWDNLDNAQVGRCLHELTCALFAAVGKKALWDEYGIISDIMASDIHELLSPNLLHQIIKGMFKDHIVTWVTEYIQDEHPAAEVYLPAVVGHILLQMVHAISSFMEFCYLVQRSVLEDDDLVTIDAAVADFHVHCVQRVRPNASHKPCIKPLNDLGCFIKPENLLRVYTS</sequence>